<evidence type="ECO:0000313" key="1">
    <source>
        <dbReference type="EMBL" id="KAH0548727.1"/>
    </source>
</evidence>
<proteinExistence type="predicted"/>
<comment type="caution">
    <text evidence="1">The sequence shown here is derived from an EMBL/GenBank/DDBJ whole genome shotgun (WGS) entry which is preliminary data.</text>
</comment>
<accession>A0AAV7IC98</accession>
<name>A0AAV7IC98_COTGL</name>
<dbReference type="EMBL" id="JAHXZJ010001864">
    <property type="protein sequence ID" value="KAH0548727.1"/>
    <property type="molecule type" value="Genomic_DNA"/>
</dbReference>
<keyword evidence="2" id="KW-1185">Reference proteome</keyword>
<dbReference type="AlphaFoldDB" id="A0AAV7IC98"/>
<dbReference type="Proteomes" id="UP000826195">
    <property type="component" value="Unassembled WGS sequence"/>
</dbReference>
<gene>
    <name evidence="1" type="ORF">KQX54_001788</name>
</gene>
<reference evidence="1 2" key="1">
    <citation type="journal article" date="2021" name="J. Hered.">
        <title>A chromosome-level genome assembly of the parasitoid wasp, Cotesia glomerata (Hymenoptera: Braconidae).</title>
        <authorList>
            <person name="Pinto B.J."/>
            <person name="Weis J.J."/>
            <person name="Gamble T."/>
            <person name="Ode P.J."/>
            <person name="Paul R."/>
            <person name="Zaspel J.M."/>
        </authorList>
    </citation>
    <scope>NUCLEOTIDE SEQUENCE [LARGE SCALE GENOMIC DNA]</scope>
    <source>
        <strain evidence="1">CgM1</strain>
    </source>
</reference>
<evidence type="ECO:0000313" key="2">
    <source>
        <dbReference type="Proteomes" id="UP000826195"/>
    </source>
</evidence>
<organism evidence="1 2">
    <name type="scientific">Cotesia glomerata</name>
    <name type="common">Lepidopteran parasitic wasp</name>
    <name type="synonym">Apanteles glomeratus</name>
    <dbReference type="NCBI Taxonomy" id="32391"/>
    <lineage>
        <taxon>Eukaryota</taxon>
        <taxon>Metazoa</taxon>
        <taxon>Ecdysozoa</taxon>
        <taxon>Arthropoda</taxon>
        <taxon>Hexapoda</taxon>
        <taxon>Insecta</taxon>
        <taxon>Pterygota</taxon>
        <taxon>Neoptera</taxon>
        <taxon>Endopterygota</taxon>
        <taxon>Hymenoptera</taxon>
        <taxon>Apocrita</taxon>
        <taxon>Ichneumonoidea</taxon>
        <taxon>Braconidae</taxon>
        <taxon>Microgastrinae</taxon>
        <taxon>Cotesia</taxon>
    </lineage>
</organism>
<protein>
    <submittedName>
        <fullName evidence="1">Uncharacterized protein</fullName>
    </submittedName>
</protein>
<sequence>MTIDGLTTRVNKRTVVEEIVTSTPTSTTCCCKTRDRRGHQPLFSVHTSSKHTVNQRRKCGAWYVLLECRQCSPRRGFLNRAKPTGDVRELFRLHTPCPPLAPTNRPSPISFSFLSLARSPARRFKLENHLHLSVKQNSPFASPLSTPTREFTMSLCVYSGMILPDRLVTGGYAARKLQAHVNCNTSSQKVYLWGKFTALSWEASMYIAIPYFGSMDGYIEELGLAALPGTNQASDLSLHDRQLSRVFAFPL</sequence>